<keyword evidence="1" id="KW-0812">Transmembrane</keyword>
<feature type="transmembrane region" description="Helical" evidence="1">
    <location>
        <begin position="16"/>
        <end position="35"/>
    </location>
</feature>
<proteinExistence type="predicted"/>
<sequence length="196" mass="23236">MQLRSIWFYFIYSKKCLWLFFICNLIGTIYGYVWYSNQIHQTKGLFKFFVPDSPTATLFLTIVLFLFIIGRNWPVLEGLAFVSLVKYGLWAVLINVILMFYYNLFTVTSVFLLISHSIMALEAIIFAPRFKFNWIACIVALIWIFHNDVIDYVFMQYPIYPFIASHLSLVAYLTFWLSVLSLVCYILLTRSMRNRE</sequence>
<dbReference type="PANTHER" id="PTHR40042:SF1">
    <property type="entry name" value="DUF1405 DOMAIN-CONTAINING PROTEIN"/>
    <property type="match status" value="1"/>
</dbReference>
<feature type="transmembrane region" description="Helical" evidence="1">
    <location>
        <begin position="134"/>
        <end position="155"/>
    </location>
</feature>
<dbReference type="RefSeq" id="WP_262854614.1">
    <property type="nucleotide sequence ID" value="NZ_JAOPKZ010000003.1"/>
</dbReference>
<feature type="transmembrane region" description="Helical" evidence="1">
    <location>
        <begin position="55"/>
        <end position="73"/>
    </location>
</feature>
<keyword evidence="1" id="KW-0472">Membrane</keyword>
<accession>A0ABT2QND1</accession>
<dbReference type="InterPro" id="IPR009845">
    <property type="entry name" value="DUF1405"/>
</dbReference>
<name>A0ABT2QND1_9STAP</name>
<comment type="caution">
    <text evidence="2">The sequence shown here is derived from an EMBL/GenBank/DDBJ whole genome shotgun (WGS) entry which is preliminary data.</text>
</comment>
<evidence type="ECO:0000313" key="3">
    <source>
        <dbReference type="Proteomes" id="UP001209553"/>
    </source>
</evidence>
<reference evidence="2 3" key="1">
    <citation type="journal article" date="2023" name="Int. J. Syst. Evol. Microbiol.">
        <title>Streptococcus sciuri sp. nov., Staphylococcus marylandisciuri sp. nov. and Staphylococcus americanisciuri sp. nov., isolated from faeces of eastern grey squirrel (Sciurus carolinensis).</title>
        <authorList>
            <person name="Volokhov D.V."/>
            <person name="Zagorodnyaya T.A."/>
            <person name="Furtak V.A."/>
            <person name="Nattanmai G."/>
            <person name="Randall L."/>
            <person name="Jose S."/>
            <person name="Gao Y."/>
            <person name="Eisenberg T."/>
            <person name="Delmonte P."/>
            <person name="Blom J."/>
            <person name="Mitchell K.K."/>
        </authorList>
    </citation>
    <scope>NUCLEOTIDE SEQUENCE [LARGE SCALE GENOMIC DNA]</scope>
    <source>
        <strain evidence="2 3">SQ8-PEA</strain>
    </source>
</reference>
<protein>
    <submittedName>
        <fullName evidence="2">DUF1405 domain-containing protein</fullName>
    </submittedName>
</protein>
<dbReference type="Pfam" id="PF07187">
    <property type="entry name" value="DUF1405"/>
    <property type="match status" value="1"/>
</dbReference>
<keyword evidence="1" id="KW-1133">Transmembrane helix</keyword>
<evidence type="ECO:0000256" key="1">
    <source>
        <dbReference type="SAM" id="Phobius"/>
    </source>
</evidence>
<feature type="transmembrane region" description="Helical" evidence="1">
    <location>
        <begin position="167"/>
        <end position="188"/>
    </location>
</feature>
<organism evidence="2 3">
    <name type="scientific">Staphylococcus marylandisciuri</name>
    <dbReference type="NCBI Taxonomy" id="2981529"/>
    <lineage>
        <taxon>Bacteria</taxon>
        <taxon>Bacillati</taxon>
        <taxon>Bacillota</taxon>
        <taxon>Bacilli</taxon>
        <taxon>Bacillales</taxon>
        <taxon>Staphylococcaceae</taxon>
        <taxon>Staphylococcus</taxon>
    </lineage>
</organism>
<gene>
    <name evidence="2" type="ORF">N9R04_01970</name>
</gene>
<feature type="transmembrane region" description="Helical" evidence="1">
    <location>
        <begin position="108"/>
        <end position="127"/>
    </location>
</feature>
<dbReference type="PANTHER" id="PTHR40042">
    <property type="entry name" value="HYPOTHETICAL MEMBRANE SPANNING PROTEIN"/>
    <property type="match status" value="1"/>
</dbReference>
<feature type="transmembrane region" description="Helical" evidence="1">
    <location>
        <begin position="80"/>
        <end position="102"/>
    </location>
</feature>
<evidence type="ECO:0000313" key="2">
    <source>
        <dbReference type="EMBL" id="MCU5745489.1"/>
    </source>
</evidence>
<keyword evidence="3" id="KW-1185">Reference proteome</keyword>
<dbReference type="Proteomes" id="UP001209553">
    <property type="component" value="Unassembled WGS sequence"/>
</dbReference>
<dbReference type="EMBL" id="JAOPKZ010000003">
    <property type="protein sequence ID" value="MCU5745489.1"/>
    <property type="molecule type" value="Genomic_DNA"/>
</dbReference>